<dbReference type="InterPro" id="IPR001841">
    <property type="entry name" value="Znf_RING"/>
</dbReference>
<dbReference type="GO" id="GO:0008270">
    <property type="term" value="F:zinc ion binding"/>
    <property type="evidence" value="ECO:0007669"/>
    <property type="project" value="UniProtKB-KW"/>
</dbReference>
<protein>
    <submittedName>
        <fullName evidence="8">Zinc finger protein, putative</fullName>
    </submittedName>
</protein>
<reference evidence="8 9" key="1">
    <citation type="submission" date="2016-06" db="EMBL/GenBank/DDBJ databases">
        <authorList>
            <consortium name="Pathogen Informatics"/>
        </authorList>
    </citation>
    <scope>NUCLEOTIDE SEQUENCE [LARGE SCALE GENOMIC DNA]</scope>
    <source>
        <strain evidence="8">PowCR01</strain>
    </source>
</reference>
<dbReference type="PANTHER" id="PTHR13480:SF0">
    <property type="entry name" value="E3 UBIQUITIN-PROTEIN LIGASE HAKAI"/>
    <property type="match status" value="1"/>
</dbReference>
<evidence type="ECO:0000259" key="7">
    <source>
        <dbReference type="PROSITE" id="PS50089"/>
    </source>
</evidence>
<organism evidence="8 9">
    <name type="scientific">Plasmodium ovale</name>
    <name type="common">malaria parasite P. ovale</name>
    <dbReference type="NCBI Taxonomy" id="36330"/>
    <lineage>
        <taxon>Eukaryota</taxon>
        <taxon>Sar</taxon>
        <taxon>Alveolata</taxon>
        <taxon>Apicomplexa</taxon>
        <taxon>Aconoidasida</taxon>
        <taxon>Haemosporida</taxon>
        <taxon>Plasmodiidae</taxon>
        <taxon>Plasmodium</taxon>
        <taxon>Plasmodium (Plasmodium)</taxon>
    </lineage>
</organism>
<dbReference type="VEuPathDB" id="PlasmoDB:POWCR01_080030800"/>
<dbReference type="InterPro" id="IPR013083">
    <property type="entry name" value="Znf_RING/FYVE/PHD"/>
</dbReference>
<evidence type="ECO:0000256" key="4">
    <source>
        <dbReference type="ARBA" id="ARBA00038499"/>
    </source>
</evidence>
<dbReference type="PANTHER" id="PTHR13480">
    <property type="entry name" value="E3 UBIQUITIN-PROTEIN LIGASE HAKAI-RELATED"/>
    <property type="match status" value="1"/>
</dbReference>
<dbReference type="VEuPathDB" id="PlasmoDB:PocGH01_08032700"/>
<evidence type="ECO:0000256" key="6">
    <source>
        <dbReference type="SAM" id="MobiDB-lite"/>
    </source>
</evidence>
<dbReference type="SUPFAM" id="SSF57850">
    <property type="entry name" value="RING/U-box"/>
    <property type="match status" value="1"/>
</dbReference>
<evidence type="ECO:0000256" key="1">
    <source>
        <dbReference type="ARBA" id="ARBA00022723"/>
    </source>
</evidence>
<dbReference type="AlphaFoldDB" id="A0A1C3KRR8"/>
<dbReference type="PROSITE" id="PS00518">
    <property type="entry name" value="ZF_RING_1"/>
    <property type="match status" value="1"/>
</dbReference>
<dbReference type="OrthoDB" id="378815at2759"/>
<feature type="compositionally biased region" description="Polar residues" evidence="6">
    <location>
        <begin position="301"/>
        <end position="320"/>
    </location>
</feature>
<keyword evidence="1" id="KW-0479">Metal-binding</keyword>
<dbReference type="EMBL" id="LT594512">
    <property type="protein sequence ID" value="SBT76813.1"/>
    <property type="molecule type" value="Genomic_DNA"/>
</dbReference>
<sequence length="336" mass="38441">MSTFANNAGSYRNRTLNVSPKCQNINYKIQSLENGHSIFCPTCNVPFNSKMRINPCYHILCNRCYEVSLQQQICPICSCEISDVEFFFADDKIYVCPFNDCKKGYINERSFNYHIYFKHEFLKENEYQLEKGSNSSISDIQHMREMSIVPGNEIYKSDIIAYAAASSSGNGSNNKVGSYDLHENELAYPFDKNEINNGDPFKNNNIQGIYGEYTTNTAEGNKNSFFPDVHNNITNTLEETSLELNYQTGNNFPLDDNNKLSYNNTILNITTNNNINSKNSNTVQTLDKWNYNDVPFKSDFNSFNLPSNENVPSDNPNNQNGKEDLVDDYDNLEDLM</sequence>
<dbReference type="InterPro" id="IPR040383">
    <property type="entry name" value="HAKAI/CBLL2"/>
</dbReference>
<evidence type="ECO:0000256" key="3">
    <source>
        <dbReference type="ARBA" id="ARBA00022833"/>
    </source>
</evidence>
<dbReference type="InterPro" id="IPR013087">
    <property type="entry name" value="Znf_C2H2_type"/>
</dbReference>
<gene>
    <name evidence="8" type="primary">PowCR01_080030800</name>
    <name evidence="8" type="ORF">POWCR01_080030800</name>
</gene>
<keyword evidence="3" id="KW-0862">Zinc</keyword>
<evidence type="ECO:0000313" key="9">
    <source>
        <dbReference type="Proteomes" id="UP000243200"/>
    </source>
</evidence>
<dbReference type="PROSITE" id="PS00028">
    <property type="entry name" value="ZINC_FINGER_C2H2_1"/>
    <property type="match status" value="1"/>
</dbReference>
<keyword evidence="2 5" id="KW-0863">Zinc-finger</keyword>
<dbReference type="GO" id="GO:0061630">
    <property type="term" value="F:ubiquitin protein ligase activity"/>
    <property type="evidence" value="ECO:0007669"/>
    <property type="project" value="InterPro"/>
</dbReference>
<dbReference type="Gene3D" id="3.30.40.10">
    <property type="entry name" value="Zinc/RING finger domain, C3HC4 (zinc finger)"/>
    <property type="match status" value="1"/>
</dbReference>
<feature type="region of interest" description="Disordered" evidence="6">
    <location>
        <begin position="301"/>
        <end position="330"/>
    </location>
</feature>
<feature type="domain" description="RING-type" evidence="7">
    <location>
        <begin position="40"/>
        <end position="78"/>
    </location>
</feature>
<proteinExistence type="inferred from homology"/>
<comment type="similarity">
    <text evidence="4">Belongs to the Hakai family.</text>
</comment>
<evidence type="ECO:0000313" key="8">
    <source>
        <dbReference type="EMBL" id="SBT76813.1"/>
    </source>
</evidence>
<dbReference type="PROSITE" id="PS50089">
    <property type="entry name" value="ZF_RING_2"/>
    <property type="match status" value="1"/>
</dbReference>
<dbReference type="GO" id="GO:0030155">
    <property type="term" value="P:regulation of cell adhesion"/>
    <property type="evidence" value="ECO:0007669"/>
    <property type="project" value="TreeGrafter"/>
</dbReference>
<dbReference type="InterPro" id="IPR017907">
    <property type="entry name" value="Znf_RING_CS"/>
</dbReference>
<name>A0A1C3KRR8_PLAOA</name>
<dbReference type="GO" id="GO:0016567">
    <property type="term" value="P:protein ubiquitination"/>
    <property type="evidence" value="ECO:0007669"/>
    <property type="project" value="InterPro"/>
</dbReference>
<dbReference type="Proteomes" id="UP000243200">
    <property type="component" value="Chromosome 8"/>
</dbReference>
<accession>A0A1C3KRR8</accession>
<evidence type="ECO:0000256" key="5">
    <source>
        <dbReference type="PROSITE-ProRule" id="PRU00175"/>
    </source>
</evidence>
<evidence type="ECO:0000256" key="2">
    <source>
        <dbReference type="ARBA" id="ARBA00022771"/>
    </source>
</evidence>